<evidence type="ECO:0000259" key="1">
    <source>
        <dbReference type="Pfam" id="PF07812"/>
    </source>
</evidence>
<dbReference type="InterPro" id="IPR012924">
    <property type="entry name" value="TfuA_core"/>
</dbReference>
<feature type="domain" description="TfuA-like core" evidence="1">
    <location>
        <begin position="48"/>
        <end position="166"/>
    </location>
</feature>
<protein>
    <submittedName>
        <fullName evidence="2">TfuA-like protein</fullName>
    </submittedName>
</protein>
<proteinExistence type="predicted"/>
<comment type="caution">
    <text evidence="2">The sequence shown here is derived from an EMBL/GenBank/DDBJ whole genome shotgun (WGS) entry which is preliminary data.</text>
</comment>
<keyword evidence="3" id="KW-1185">Reference proteome</keyword>
<sequence>MSIIVFIGPTLSLEAARAELDAIYLPPVSQGDVYRACAKRPSAIAIIDGYFERVPAVWHKEILFAMAQGIHVFGSSSMGALRAAELSAFGMEGVGAIFEGYRDGLIEDDDEVAVVHGPADSGFRAGSEAMVNLRRTFDAAAAAGVITAATRDALTAIAKSLYYPDRAYPVILDAASRHGVPQGELASLRDFLPKGRVNQKRDDAIALLRHLRARAEAGFSLKTVSYRFEVTEFWCRAEQAAGEMVAAERPSAGDPSPYETVALDGILDELRLDAAAYGRAKRGAMLRYLALQEAERRGLTVDNAALERTSDAFRRERRLYEPDDVKAWMRRFSVGWGELTRLLRDEALIGWVEKATDEVAQGHVRDHLSVSGEYAELLSRARDKQQRLAELGLSNPAFSDAGMGEGDLIRWYFERCLGAPVPPDPAGALRSAGFADADEFKRVALREVCYRRAAPGDRAASASAPERR</sequence>
<accession>A0ABT5C072</accession>
<dbReference type="InterPro" id="IPR027304">
    <property type="entry name" value="Trigger_fact/SurA_dom_sf"/>
</dbReference>
<dbReference type="SUPFAM" id="SSF109998">
    <property type="entry name" value="Triger factor/SurA peptide-binding domain-like"/>
    <property type="match status" value="1"/>
</dbReference>
<evidence type="ECO:0000313" key="3">
    <source>
        <dbReference type="Proteomes" id="UP001217485"/>
    </source>
</evidence>
<dbReference type="EMBL" id="JAQNDK010000002">
    <property type="protein sequence ID" value="MDC0679813.1"/>
    <property type="molecule type" value="Genomic_DNA"/>
</dbReference>
<dbReference type="Pfam" id="PF07812">
    <property type="entry name" value="TfuA"/>
    <property type="match status" value="1"/>
</dbReference>
<reference evidence="2 3" key="1">
    <citation type="submission" date="2023-01" db="EMBL/GenBank/DDBJ databases">
        <title>Minimal conservation of predation-associated metabolite biosynthetic gene clusters underscores biosynthetic potential of Myxococcota including descriptions for ten novel species: Archangium lansinium sp. nov., Myxococcus landrumus sp. nov., Nannocystis bai.</title>
        <authorList>
            <person name="Ahearne A."/>
            <person name="Stevens C."/>
            <person name="Dowd S."/>
        </authorList>
    </citation>
    <scope>NUCLEOTIDE SEQUENCE [LARGE SCALE GENOMIC DNA]</scope>
    <source>
        <strain evidence="2 3">WIWO2</strain>
    </source>
</reference>
<gene>
    <name evidence="2" type="ORF">POL72_18880</name>
</gene>
<dbReference type="RefSeq" id="WP_272096817.1">
    <property type="nucleotide sequence ID" value="NZ_JAQNDK010000002.1"/>
</dbReference>
<name>A0ABT5C072_9BACT</name>
<dbReference type="Proteomes" id="UP001217485">
    <property type="component" value="Unassembled WGS sequence"/>
</dbReference>
<evidence type="ECO:0000313" key="2">
    <source>
        <dbReference type="EMBL" id="MDC0679813.1"/>
    </source>
</evidence>
<organism evidence="2 3">
    <name type="scientific">Sorangium atrum</name>
    <dbReference type="NCBI Taxonomy" id="2995308"/>
    <lineage>
        <taxon>Bacteria</taxon>
        <taxon>Pseudomonadati</taxon>
        <taxon>Myxococcota</taxon>
        <taxon>Polyangia</taxon>
        <taxon>Polyangiales</taxon>
        <taxon>Polyangiaceae</taxon>
        <taxon>Sorangium</taxon>
    </lineage>
</organism>